<comment type="caution">
    <text evidence="2">The sequence shown here is derived from an EMBL/GenBank/DDBJ whole genome shotgun (WGS) entry which is preliminary data.</text>
</comment>
<proteinExistence type="predicted"/>
<dbReference type="EMBL" id="PNRG01000025">
    <property type="protein sequence ID" value="PMR79697.1"/>
    <property type="molecule type" value="Genomic_DNA"/>
</dbReference>
<protein>
    <submittedName>
        <fullName evidence="2">Uncharacterized protein</fullName>
    </submittedName>
</protein>
<evidence type="ECO:0000313" key="3">
    <source>
        <dbReference type="Proteomes" id="UP000235547"/>
    </source>
</evidence>
<gene>
    <name evidence="2" type="ORF">C1H70_11400</name>
</gene>
<organism evidence="2 3">
    <name type="scientific">Halomonas urumqiensis</name>
    <dbReference type="NCBI Taxonomy" id="1684789"/>
    <lineage>
        <taxon>Bacteria</taxon>
        <taxon>Pseudomonadati</taxon>
        <taxon>Pseudomonadota</taxon>
        <taxon>Gammaproteobacteria</taxon>
        <taxon>Oceanospirillales</taxon>
        <taxon>Halomonadaceae</taxon>
        <taxon>Halomonas</taxon>
    </lineage>
</organism>
<keyword evidence="3" id="KW-1185">Reference proteome</keyword>
<dbReference type="Proteomes" id="UP000235547">
    <property type="component" value="Unassembled WGS sequence"/>
</dbReference>
<dbReference type="AlphaFoldDB" id="A0A2N7UGV9"/>
<sequence>MINYGHIVTFGVSVIAAVGISLASLGGFAEADQHEAPAQSSIDQSQVCVANSDQQALDCPEGALFMARLSQQEGELNTLMMENRLLNTMALYCDIEHPIHQTKAGVLCILTHERISTPEEE</sequence>
<evidence type="ECO:0000256" key="1">
    <source>
        <dbReference type="SAM" id="Phobius"/>
    </source>
</evidence>
<keyword evidence="1" id="KW-1133">Transmembrane helix</keyword>
<keyword evidence="1" id="KW-0472">Membrane</keyword>
<keyword evidence="1" id="KW-0812">Transmembrane</keyword>
<reference evidence="2 3" key="1">
    <citation type="submission" date="2018-01" db="EMBL/GenBank/DDBJ databases">
        <title>Halomonas endophytica sp. nov., isolated from storage liquid in the stems of Populus euphratica.</title>
        <authorList>
            <person name="Chen C."/>
        </authorList>
    </citation>
    <scope>NUCLEOTIDE SEQUENCE [LARGE SCALE GENOMIC DNA]</scope>
    <source>
        <strain evidence="2 3">BZ-SZ-XJ27</strain>
    </source>
</reference>
<evidence type="ECO:0000313" key="2">
    <source>
        <dbReference type="EMBL" id="PMR79697.1"/>
    </source>
</evidence>
<feature type="transmembrane region" description="Helical" evidence="1">
    <location>
        <begin position="7"/>
        <end position="29"/>
    </location>
</feature>
<accession>A0A2N7UGV9</accession>
<name>A0A2N7UGV9_9GAMM</name>